<gene>
    <name evidence="2" type="ORF">F3B98_33430</name>
</gene>
<dbReference type="Pfam" id="PF13620">
    <property type="entry name" value="CarboxypepD_reg"/>
    <property type="match status" value="1"/>
</dbReference>
<sequence>MKRFLRLVSLTLLIMSTSGNTFAEEKVNVARQGTIRGRIVDTSKQILPGASIYIEKLHTGVTSDVNGYYTFANLTPGTYT</sequence>
<evidence type="ECO:0000313" key="3">
    <source>
        <dbReference type="Proteomes" id="UP000435985"/>
    </source>
</evidence>
<comment type="caution">
    <text evidence="2">The sequence shown here is derived from an EMBL/GenBank/DDBJ whole genome shotgun (WGS) entry which is preliminary data.</text>
</comment>
<dbReference type="GO" id="GO:0004180">
    <property type="term" value="F:carboxypeptidase activity"/>
    <property type="evidence" value="ECO:0007669"/>
    <property type="project" value="UniProtKB-KW"/>
</dbReference>
<feature type="signal peptide" evidence="1">
    <location>
        <begin position="1"/>
        <end position="23"/>
    </location>
</feature>
<feature type="non-terminal residue" evidence="2">
    <location>
        <position position="80"/>
    </location>
</feature>
<evidence type="ECO:0000256" key="1">
    <source>
        <dbReference type="SAM" id="SignalP"/>
    </source>
</evidence>
<reference evidence="2 3" key="1">
    <citation type="journal article" date="2019" name="Nat. Med.">
        <title>A library of human gut bacterial isolates paired with longitudinal multiomics data enables mechanistic microbiome research.</title>
        <authorList>
            <person name="Poyet M."/>
            <person name="Groussin M."/>
            <person name="Gibbons S.M."/>
            <person name="Avila-Pacheco J."/>
            <person name="Jiang X."/>
            <person name="Kearney S.M."/>
            <person name="Perrotta A.R."/>
            <person name="Berdy B."/>
            <person name="Zhao S."/>
            <person name="Lieberman T.D."/>
            <person name="Swanson P.K."/>
            <person name="Smith M."/>
            <person name="Roesemann S."/>
            <person name="Alexander J.E."/>
            <person name="Rich S.A."/>
            <person name="Livny J."/>
            <person name="Vlamakis H."/>
            <person name="Clish C."/>
            <person name="Bullock K."/>
            <person name="Deik A."/>
            <person name="Scott J."/>
            <person name="Pierce K.A."/>
            <person name="Xavier R.J."/>
            <person name="Alm E.J."/>
        </authorList>
    </citation>
    <scope>NUCLEOTIDE SEQUENCE [LARGE SCALE GENOMIC DNA]</scope>
    <source>
        <strain evidence="2 3">BIOML-A14</strain>
    </source>
</reference>
<dbReference type="Proteomes" id="UP000435985">
    <property type="component" value="Unassembled WGS sequence"/>
</dbReference>
<dbReference type="GO" id="GO:0030246">
    <property type="term" value="F:carbohydrate binding"/>
    <property type="evidence" value="ECO:0007669"/>
    <property type="project" value="InterPro"/>
</dbReference>
<keyword evidence="2" id="KW-0645">Protease</keyword>
<keyword evidence="2" id="KW-0121">Carboxypeptidase</keyword>
<accession>A0A642C1U8</accession>
<feature type="chain" id="PRO_5025059068" evidence="1">
    <location>
        <begin position="24"/>
        <end position="80"/>
    </location>
</feature>
<proteinExistence type="predicted"/>
<dbReference type="SUPFAM" id="SSF49452">
    <property type="entry name" value="Starch-binding domain-like"/>
    <property type="match status" value="1"/>
</dbReference>
<organism evidence="2 3">
    <name type="scientific">Bacteroides ovatus</name>
    <dbReference type="NCBI Taxonomy" id="28116"/>
    <lineage>
        <taxon>Bacteria</taxon>
        <taxon>Pseudomonadati</taxon>
        <taxon>Bacteroidota</taxon>
        <taxon>Bacteroidia</taxon>
        <taxon>Bacteroidales</taxon>
        <taxon>Bacteroidaceae</taxon>
        <taxon>Bacteroides</taxon>
    </lineage>
</organism>
<dbReference type="Gene3D" id="2.60.40.1120">
    <property type="entry name" value="Carboxypeptidase-like, regulatory domain"/>
    <property type="match status" value="1"/>
</dbReference>
<keyword evidence="1" id="KW-0732">Signal</keyword>
<protein>
    <submittedName>
        <fullName evidence="2">Carboxypeptidase-like regulatory domain-containing protein</fullName>
    </submittedName>
</protein>
<dbReference type="EMBL" id="VWFO01000770">
    <property type="protein sequence ID" value="KAA4644461.1"/>
    <property type="molecule type" value="Genomic_DNA"/>
</dbReference>
<dbReference type="InterPro" id="IPR013784">
    <property type="entry name" value="Carb-bd-like_fold"/>
</dbReference>
<evidence type="ECO:0000313" key="2">
    <source>
        <dbReference type="EMBL" id="KAA4644461.1"/>
    </source>
</evidence>
<name>A0A642C1U8_BACOV</name>
<keyword evidence="2" id="KW-0378">Hydrolase</keyword>
<dbReference type="AlphaFoldDB" id="A0A642C1U8"/>